<reference evidence="3 4" key="1">
    <citation type="submission" date="2019-08" db="EMBL/GenBank/DDBJ databases">
        <title>Lentzea from Indian Himalayas.</title>
        <authorList>
            <person name="Mandal S."/>
            <person name="Mallick Gupta A."/>
            <person name="Maiti P.K."/>
            <person name="Sarkar J."/>
            <person name="Mandal S."/>
        </authorList>
    </citation>
    <scope>NUCLEOTIDE SEQUENCE [LARGE SCALE GENOMIC DNA]</scope>
    <source>
        <strain evidence="3 4">PSKA42</strain>
    </source>
</reference>
<proteinExistence type="inferred from homology"/>
<dbReference type="InterPro" id="IPR036396">
    <property type="entry name" value="Cyt_P450_sf"/>
</dbReference>
<dbReference type="InterPro" id="IPR017972">
    <property type="entry name" value="Cyt_P450_CS"/>
</dbReference>
<dbReference type="InterPro" id="IPR001128">
    <property type="entry name" value="Cyt_P450"/>
</dbReference>
<evidence type="ECO:0000313" key="4">
    <source>
        <dbReference type="Proteomes" id="UP001515943"/>
    </source>
</evidence>
<dbReference type="InterPro" id="IPR002397">
    <property type="entry name" value="Cyt_P450_B"/>
</dbReference>
<dbReference type="PANTHER" id="PTHR46696:SF1">
    <property type="entry name" value="CYTOCHROME P450 YJIB-RELATED"/>
    <property type="match status" value="1"/>
</dbReference>
<dbReference type="PRINTS" id="PR00359">
    <property type="entry name" value="BP450"/>
</dbReference>
<evidence type="ECO:0000256" key="1">
    <source>
        <dbReference type="ARBA" id="ARBA00010617"/>
    </source>
</evidence>
<protein>
    <submittedName>
        <fullName evidence="3">Cytochrome P450</fullName>
    </submittedName>
</protein>
<accession>A0ABX1FS84</accession>
<organism evidence="3 4">
    <name type="scientific">Lentzea indica</name>
    <dbReference type="NCBI Taxonomy" id="2604800"/>
    <lineage>
        <taxon>Bacteria</taxon>
        <taxon>Bacillati</taxon>
        <taxon>Actinomycetota</taxon>
        <taxon>Actinomycetes</taxon>
        <taxon>Pseudonocardiales</taxon>
        <taxon>Pseudonocardiaceae</taxon>
        <taxon>Lentzea</taxon>
    </lineage>
</organism>
<keyword evidence="2" id="KW-0349">Heme</keyword>
<comment type="caution">
    <text evidence="3">The sequence shown here is derived from an EMBL/GenBank/DDBJ whole genome shotgun (WGS) entry which is preliminary data.</text>
</comment>
<dbReference type="RefSeq" id="WP_167978521.1">
    <property type="nucleotide sequence ID" value="NZ_VSRL01000203.1"/>
</dbReference>
<dbReference type="PROSITE" id="PS00086">
    <property type="entry name" value="CYTOCHROME_P450"/>
    <property type="match status" value="1"/>
</dbReference>
<evidence type="ECO:0000313" key="3">
    <source>
        <dbReference type="EMBL" id="NKE61874.1"/>
    </source>
</evidence>
<dbReference type="Gene3D" id="1.10.630.10">
    <property type="entry name" value="Cytochrome P450"/>
    <property type="match status" value="1"/>
</dbReference>
<dbReference type="Proteomes" id="UP001515943">
    <property type="component" value="Unassembled WGS sequence"/>
</dbReference>
<name>A0ABX1FS84_9PSEU</name>
<keyword evidence="2" id="KW-0503">Monooxygenase</keyword>
<dbReference type="Pfam" id="PF00067">
    <property type="entry name" value="p450"/>
    <property type="match status" value="1"/>
</dbReference>
<dbReference type="PANTHER" id="PTHR46696">
    <property type="entry name" value="P450, PUTATIVE (EUROFUNG)-RELATED"/>
    <property type="match status" value="1"/>
</dbReference>
<evidence type="ECO:0000256" key="2">
    <source>
        <dbReference type="RuleBase" id="RU000461"/>
    </source>
</evidence>
<gene>
    <name evidence="3" type="ORF">FXN61_36005</name>
</gene>
<sequence length="363" mass="40166">MLRRTTVIRPSTATLMARLPGDVLAEMNPFVRRLDSSLPFSNRPSHTRLRKLMNRSFTPRAMEHRRAIVEATCRSLLDDFTGGDFLAEVAYPFPARVVMDLVGVPREDQRQLTRWGTEVMKTLGEGQYGTDPIAVAHASSAAMDSLMDYLRDLVAERRRRPCDDLISEQLRASDADLFGERGEWDGDDELIVNVISLINAGLETTANYLGNGVLALLRNPSQLALLRTEPIAATAAEELLRYDSPAPIITPQLASEDLEIGGQRIRAGELLFPVLGAANRDPARYTDPETLDLTRESAVTHLTFGAGIHYCIGAFLGRLEGQVLFPMLARRFPGLRLDPDAGEPVFRPDPALRGLKSLHLLVD</sequence>
<keyword evidence="4" id="KW-1185">Reference proteome</keyword>
<keyword evidence="2" id="KW-0479">Metal-binding</keyword>
<dbReference type="CDD" id="cd20625">
    <property type="entry name" value="CYP164-like"/>
    <property type="match status" value="1"/>
</dbReference>
<comment type="similarity">
    <text evidence="1 2">Belongs to the cytochrome P450 family.</text>
</comment>
<keyword evidence="2" id="KW-0560">Oxidoreductase</keyword>
<dbReference type="SUPFAM" id="SSF48264">
    <property type="entry name" value="Cytochrome P450"/>
    <property type="match status" value="1"/>
</dbReference>
<keyword evidence="2" id="KW-0408">Iron</keyword>
<dbReference type="EMBL" id="VSRL01000203">
    <property type="protein sequence ID" value="NKE61874.1"/>
    <property type="molecule type" value="Genomic_DNA"/>
</dbReference>